<sequence>MKSFPACHIAKQFARLRVINGLRTAAVTGLISGERDERIPGQERCDFCRSVVAKAGYRSRDGMPVVINAGNWANKGKSAKSTSLLIATHRAALCMPVARLIAGTDTTRTDTPYNFLF</sequence>
<keyword evidence="1" id="KW-1185">Reference proteome</keyword>
<dbReference type="WBParaSite" id="L893_g13513.t1">
    <property type="protein sequence ID" value="L893_g13513.t1"/>
    <property type="gene ID" value="L893_g13513"/>
</dbReference>
<proteinExistence type="predicted"/>
<name>A0A1I7Y8C8_9BILA</name>
<evidence type="ECO:0000313" key="2">
    <source>
        <dbReference type="WBParaSite" id="L893_g13513.t1"/>
    </source>
</evidence>
<evidence type="ECO:0000313" key="1">
    <source>
        <dbReference type="Proteomes" id="UP000095287"/>
    </source>
</evidence>
<dbReference type="Proteomes" id="UP000095287">
    <property type="component" value="Unplaced"/>
</dbReference>
<protein>
    <submittedName>
        <fullName evidence="2">PGM_PMM_I domain-containing protein</fullName>
    </submittedName>
</protein>
<organism evidence="1 2">
    <name type="scientific">Steinernema glaseri</name>
    <dbReference type="NCBI Taxonomy" id="37863"/>
    <lineage>
        <taxon>Eukaryota</taxon>
        <taxon>Metazoa</taxon>
        <taxon>Ecdysozoa</taxon>
        <taxon>Nematoda</taxon>
        <taxon>Chromadorea</taxon>
        <taxon>Rhabditida</taxon>
        <taxon>Tylenchina</taxon>
        <taxon>Panagrolaimomorpha</taxon>
        <taxon>Strongyloidoidea</taxon>
        <taxon>Steinernematidae</taxon>
        <taxon>Steinernema</taxon>
    </lineage>
</organism>
<accession>A0A1I7Y8C8</accession>
<reference evidence="2" key="1">
    <citation type="submission" date="2016-11" db="UniProtKB">
        <authorList>
            <consortium name="WormBaseParasite"/>
        </authorList>
    </citation>
    <scope>IDENTIFICATION</scope>
</reference>
<dbReference type="AlphaFoldDB" id="A0A1I7Y8C8"/>